<evidence type="ECO:0000313" key="1">
    <source>
        <dbReference type="EMBL" id="KDQ08406.1"/>
    </source>
</evidence>
<reference evidence="2" key="1">
    <citation type="journal article" date="2014" name="Proc. Natl. Acad. Sci. U.S.A.">
        <title>Extensive sampling of basidiomycete genomes demonstrates inadequacy of the white-rot/brown-rot paradigm for wood decay fungi.</title>
        <authorList>
            <person name="Riley R."/>
            <person name="Salamov A.A."/>
            <person name="Brown D.W."/>
            <person name="Nagy L.G."/>
            <person name="Floudas D."/>
            <person name="Held B.W."/>
            <person name="Levasseur A."/>
            <person name="Lombard V."/>
            <person name="Morin E."/>
            <person name="Otillar R."/>
            <person name="Lindquist E.A."/>
            <person name="Sun H."/>
            <person name="LaButti K.M."/>
            <person name="Schmutz J."/>
            <person name="Jabbour D."/>
            <person name="Luo H."/>
            <person name="Baker S.E."/>
            <person name="Pisabarro A.G."/>
            <person name="Walton J.D."/>
            <person name="Blanchette R.A."/>
            <person name="Henrissat B."/>
            <person name="Martin F."/>
            <person name="Cullen D."/>
            <person name="Hibbett D.S."/>
            <person name="Grigoriev I.V."/>
        </authorList>
    </citation>
    <scope>NUCLEOTIDE SEQUENCE [LARGE SCALE GENOMIC DNA]</scope>
    <source>
        <strain evidence="2">FD-172 SS1</strain>
    </source>
</reference>
<name>A0A067M9Z4_BOTB1</name>
<organism evidence="1 2">
    <name type="scientific">Botryobasidium botryosum (strain FD-172 SS1)</name>
    <dbReference type="NCBI Taxonomy" id="930990"/>
    <lineage>
        <taxon>Eukaryota</taxon>
        <taxon>Fungi</taxon>
        <taxon>Dikarya</taxon>
        <taxon>Basidiomycota</taxon>
        <taxon>Agaricomycotina</taxon>
        <taxon>Agaricomycetes</taxon>
        <taxon>Cantharellales</taxon>
        <taxon>Botryobasidiaceae</taxon>
        <taxon>Botryobasidium</taxon>
    </lineage>
</organism>
<dbReference type="Proteomes" id="UP000027195">
    <property type="component" value="Unassembled WGS sequence"/>
</dbReference>
<gene>
    <name evidence="1" type="ORF">BOTBODRAFT_48244</name>
</gene>
<dbReference type="InParanoid" id="A0A067M9Z4"/>
<sequence>MPSADACDPLDGLPSNSLLLSTLRCLLKGLPSKLPAVEYSFKSFSVRDESVEVRGLVGAVNHELEVAFQTHVKGRRFLFPGRGAGLEAVVDVLEKYFGQLPGGLILRKWADDLIQSAELTFKAHGEEVFLTASP</sequence>
<keyword evidence="2" id="KW-1185">Reference proteome</keyword>
<proteinExistence type="predicted"/>
<dbReference type="HOGENOM" id="CLU_138041_0_0_1"/>
<dbReference type="AlphaFoldDB" id="A0A067M9Z4"/>
<dbReference type="EMBL" id="KL198091">
    <property type="protein sequence ID" value="KDQ08406.1"/>
    <property type="molecule type" value="Genomic_DNA"/>
</dbReference>
<protein>
    <submittedName>
        <fullName evidence="1">Uncharacterized protein</fullName>
    </submittedName>
</protein>
<accession>A0A067M9Z4</accession>
<dbReference type="OrthoDB" id="3236755at2759"/>
<evidence type="ECO:0000313" key="2">
    <source>
        <dbReference type="Proteomes" id="UP000027195"/>
    </source>
</evidence>